<feature type="transmembrane region" description="Helical" evidence="7">
    <location>
        <begin position="471"/>
        <end position="490"/>
    </location>
</feature>
<dbReference type="PANTHER" id="PTHR42718">
    <property type="entry name" value="MAJOR FACILITATOR SUPERFAMILY MULTIDRUG TRANSPORTER MFSC"/>
    <property type="match status" value="1"/>
</dbReference>
<dbReference type="Pfam" id="PF07690">
    <property type="entry name" value="MFS_1"/>
    <property type="match status" value="1"/>
</dbReference>
<dbReference type="CDD" id="cd17321">
    <property type="entry name" value="MFS_MMR_MDR_like"/>
    <property type="match status" value="1"/>
</dbReference>
<dbReference type="NCBIfam" id="TIGR00711">
    <property type="entry name" value="efflux_EmrB"/>
    <property type="match status" value="1"/>
</dbReference>
<feature type="transmembrane region" description="Helical" evidence="7">
    <location>
        <begin position="73"/>
        <end position="90"/>
    </location>
</feature>
<dbReference type="PROSITE" id="PS50850">
    <property type="entry name" value="MFS"/>
    <property type="match status" value="1"/>
</dbReference>
<feature type="transmembrane region" description="Helical" evidence="7">
    <location>
        <begin position="131"/>
        <end position="149"/>
    </location>
</feature>
<evidence type="ECO:0000256" key="4">
    <source>
        <dbReference type="ARBA" id="ARBA00022692"/>
    </source>
</evidence>
<keyword evidence="4 7" id="KW-0812">Transmembrane</keyword>
<dbReference type="GO" id="GO:0022857">
    <property type="term" value="F:transmembrane transporter activity"/>
    <property type="evidence" value="ECO:0007669"/>
    <property type="project" value="InterPro"/>
</dbReference>
<evidence type="ECO:0000256" key="7">
    <source>
        <dbReference type="SAM" id="Phobius"/>
    </source>
</evidence>
<protein>
    <submittedName>
        <fullName evidence="9">Putative MFS-type transporter EfpA</fullName>
    </submittedName>
</protein>
<evidence type="ECO:0000313" key="10">
    <source>
        <dbReference type="Proteomes" id="UP000032360"/>
    </source>
</evidence>
<evidence type="ECO:0000259" key="8">
    <source>
        <dbReference type="PROSITE" id="PS50850"/>
    </source>
</evidence>
<dbReference type="Gene3D" id="1.20.1250.20">
    <property type="entry name" value="MFS general substrate transporter like domains"/>
    <property type="match status" value="1"/>
</dbReference>
<accession>A0A0D8HG80</accession>
<dbReference type="EMBL" id="JXYS01000073">
    <property type="protein sequence ID" value="KJF16834.1"/>
    <property type="molecule type" value="Genomic_DNA"/>
</dbReference>
<evidence type="ECO:0000256" key="6">
    <source>
        <dbReference type="ARBA" id="ARBA00023136"/>
    </source>
</evidence>
<feature type="transmembrane region" description="Helical" evidence="7">
    <location>
        <begin position="356"/>
        <end position="375"/>
    </location>
</feature>
<comment type="subcellular location">
    <subcellularLocation>
        <location evidence="1">Cell membrane</location>
        <topology evidence="1">Multi-pass membrane protein</topology>
    </subcellularLocation>
</comment>
<feature type="transmembrane region" description="Helical" evidence="7">
    <location>
        <begin position="381"/>
        <end position="401"/>
    </location>
</feature>
<evidence type="ECO:0000313" key="9">
    <source>
        <dbReference type="EMBL" id="KJF16834.1"/>
    </source>
</evidence>
<proteinExistence type="predicted"/>
<dbReference type="PROSITE" id="PS00216">
    <property type="entry name" value="SUGAR_TRANSPORT_1"/>
    <property type="match status" value="1"/>
</dbReference>
<feature type="domain" description="Major facilitator superfamily (MFS) profile" evidence="8">
    <location>
        <begin position="36"/>
        <end position="494"/>
    </location>
</feature>
<feature type="transmembrane region" description="Helical" evidence="7">
    <location>
        <begin position="292"/>
        <end position="315"/>
    </location>
</feature>
<dbReference type="GO" id="GO:0005886">
    <property type="term" value="C:plasma membrane"/>
    <property type="evidence" value="ECO:0007669"/>
    <property type="project" value="UniProtKB-SubCell"/>
</dbReference>
<evidence type="ECO:0000256" key="5">
    <source>
        <dbReference type="ARBA" id="ARBA00022989"/>
    </source>
</evidence>
<dbReference type="Gene3D" id="1.20.1720.10">
    <property type="entry name" value="Multidrug resistance protein D"/>
    <property type="match status" value="1"/>
</dbReference>
<dbReference type="STRING" id="1280514.AXFE_23350"/>
<dbReference type="Proteomes" id="UP000032360">
    <property type="component" value="Unassembled WGS sequence"/>
</dbReference>
<dbReference type="InterPro" id="IPR011701">
    <property type="entry name" value="MFS"/>
</dbReference>
<keyword evidence="6 7" id="KW-0472">Membrane</keyword>
<dbReference type="SUPFAM" id="SSF103473">
    <property type="entry name" value="MFS general substrate transporter"/>
    <property type="match status" value="1"/>
</dbReference>
<evidence type="ECO:0000256" key="2">
    <source>
        <dbReference type="ARBA" id="ARBA00022448"/>
    </source>
</evidence>
<feature type="transmembrane region" description="Helical" evidence="7">
    <location>
        <begin position="161"/>
        <end position="183"/>
    </location>
</feature>
<feature type="transmembrane region" description="Helical" evidence="7">
    <location>
        <begin position="222"/>
        <end position="241"/>
    </location>
</feature>
<organism evidence="9 10">
    <name type="scientific">Acidithrix ferrooxidans</name>
    <dbReference type="NCBI Taxonomy" id="1280514"/>
    <lineage>
        <taxon>Bacteria</taxon>
        <taxon>Bacillati</taxon>
        <taxon>Actinomycetota</taxon>
        <taxon>Acidimicrobiia</taxon>
        <taxon>Acidimicrobiales</taxon>
        <taxon>Acidimicrobiaceae</taxon>
        <taxon>Acidithrix</taxon>
    </lineage>
</organism>
<keyword evidence="3" id="KW-1003">Cell membrane</keyword>
<reference evidence="9 10" key="1">
    <citation type="submission" date="2015-01" db="EMBL/GenBank/DDBJ databases">
        <title>Draft genome of the acidophilic iron oxidizer Acidithrix ferrooxidans strain Py-F3.</title>
        <authorList>
            <person name="Poehlein A."/>
            <person name="Eisen S."/>
            <person name="Schloemann M."/>
            <person name="Johnson B.D."/>
            <person name="Daniel R."/>
            <person name="Muehling M."/>
        </authorList>
    </citation>
    <scope>NUCLEOTIDE SEQUENCE [LARGE SCALE GENOMIC DNA]</scope>
    <source>
        <strain evidence="9 10">Py-F3</strain>
    </source>
</reference>
<name>A0A0D8HG80_9ACTN</name>
<evidence type="ECO:0000256" key="1">
    <source>
        <dbReference type="ARBA" id="ARBA00004651"/>
    </source>
</evidence>
<feature type="transmembrane region" description="Helical" evidence="7">
    <location>
        <begin position="34"/>
        <end position="58"/>
    </location>
</feature>
<feature type="transmembrane region" description="Helical" evidence="7">
    <location>
        <begin position="253"/>
        <end position="271"/>
    </location>
</feature>
<keyword evidence="10" id="KW-1185">Reference proteome</keyword>
<comment type="caution">
    <text evidence="9">The sequence shown here is derived from an EMBL/GenBank/DDBJ whole genome shotgun (WGS) entry which is preliminary data.</text>
</comment>
<keyword evidence="5 7" id="KW-1133">Transmembrane helix</keyword>
<dbReference type="RefSeq" id="WP_082058692.1">
    <property type="nucleotide sequence ID" value="NZ_JXYS01000073.1"/>
</dbReference>
<feature type="transmembrane region" description="Helical" evidence="7">
    <location>
        <begin position="189"/>
        <end position="210"/>
    </location>
</feature>
<evidence type="ECO:0000256" key="3">
    <source>
        <dbReference type="ARBA" id="ARBA00022475"/>
    </source>
</evidence>
<dbReference type="PANTHER" id="PTHR42718:SF46">
    <property type="entry name" value="BLR6921 PROTEIN"/>
    <property type="match status" value="1"/>
</dbReference>
<dbReference type="InterPro" id="IPR005829">
    <property type="entry name" value="Sugar_transporter_CS"/>
</dbReference>
<dbReference type="PRINTS" id="PR01036">
    <property type="entry name" value="TCRTETB"/>
</dbReference>
<dbReference type="InterPro" id="IPR036259">
    <property type="entry name" value="MFS_trans_sf"/>
</dbReference>
<feature type="transmembrane region" description="Helical" evidence="7">
    <location>
        <begin position="327"/>
        <end position="349"/>
    </location>
</feature>
<dbReference type="PATRIC" id="fig|1280514.3.peg.3076"/>
<dbReference type="InterPro" id="IPR004638">
    <property type="entry name" value="EmrB-like"/>
</dbReference>
<dbReference type="OrthoDB" id="4080117at2"/>
<dbReference type="AlphaFoldDB" id="A0A0D8HG80"/>
<feature type="transmembrane region" description="Helical" evidence="7">
    <location>
        <begin position="102"/>
        <end position="125"/>
    </location>
</feature>
<feature type="transmembrane region" description="Helical" evidence="7">
    <location>
        <begin position="429"/>
        <end position="451"/>
    </location>
</feature>
<dbReference type="InterPro" id="IPR020846">
    <property type="entry name" value="MFS_dom"/>
</dbReference>
<sequence>MKSSIDAPGSPGYALGPDATHAEKLAHHIYNRRWWILAVVALAQLMVVLDSTVVNIALPSAQKALAFSTADRQWIVTGYALSFGSLLLLGGRVADFFGRKRVFLVGLIGFSVASAIGGAATGFPMLVSARVVQGAFGALLAPTALSLLTTTFSDPKERGKAFGVFGAIAGGGAAIGLLLGGFLTQYLSWRWSLYVNLVFAIAATFGAVIFLRHDEKLEKKKLDLPGVLSASISMFSLVYGFSHAETAGWSNGITLAFLAIGVVLLVAFVLIEKRVEHPLLPMRVVLDRTRGGSYIAVFLAAVGMFGVFLFLTYYLQSTLGYSPVKTGVAFLPMVAVLVVVAAVGTAVLLPRVGPKPMVVGGMLIAALGLMLLTRISLHSGYVSVILPALLVLGAGMGFIFAPSMNAATAGIDPEDAGVASATVNTSQQIGGSIGTALLNTLAATTATAYLAHKVPNQLLLAQAGIHSYVTAFRWSAVIFVAGAVVSLIVLQWGKQELSEGEFVHAGI</sequence>
<gene>
    <name evidence="9" type="primary">efpA3</name>
    <name evidence="9" type="ORF">AXFE_23350</name>
</gene>
<keyword evidence="2" id="KW-0813">Transport</keyword>